<name>A0A9P7FWF5_9AGAR</name>
<dbReference type="PANTHER" id="PTHR14218">
    <property type="entry name" value="PROTEASE S8 TRIPEPTIDYL PEPTIDASE I CLN2"/>
    <property type="match status" value="1"/>
</dbReference>
<dbReference type="InterPro" id="IPR030400">
    <property type="entry name" value="Sedolisin_dom"/>
</dbReference>
<dbReference type="PROSITE" id="PS51695">
    <property type="entry name" value="SEDOLISIN"/>
    <property type="match status" value="1"/>
</dbReference>
<dbReference type="EMBL" id="JABCKV010001815">
    <property type="protein sequence ID" value="KAG5639872.1"/>
    <property type="molecule type" value="Genomic_DNA"/>
</dbReference>
<protein>
    <recommendedName>
        <fullName evidence="2">Peptidase S53 domain-containing protein</fullName>
    </recommendedName>
</protein>
<dbReference type="PANTHER" id="PTHR14218:SF15">
    <property type="entry name" value="TRIPEPTIDYL-PEPTIDASE 1"/>
    <property type="match status" value="1"/>
</dbReference>
<accession>A0A9P7FWF5</accession>
<feature type="domain" description="Peptidase S53" evidence="2">
    <location>
        <begin position="1"/>
        <end position="134"/>
    </location>
</feature>
<evidence type="ECO:0000313" key="3">
    <source>
        <dbReference type="EMBL" id="KAG5639872.1"/>
    </source>
</evidence>
<dbReference type="InterPro" id="IPR036852">
    <property type="entry name" value="Peptidase_S8/S53_dom_sf"/>
</dbReference>
<keyword evidence="4" id="KW-1185">Reference proteome</keyword>
<dbReference type="GO" id="GO:0006508">
    <property type="term" value="P:proteolysis"/>
    <property type="evidence" value="ECO:0007669"/>
    <property type="project" value="InterPro"/>
</dbReference>
<evidence type="ECO:0000256" key="1">
    <source>
        <dbReference type="PROSITE-ProRule" id="PRU01032"/>
    </source>
</evidence>
<dbReference type="Gene3D" id="3.40.50.200">
    <property type="entry name" value="Peptidase S8/S53 domain"/>
    <property type="match status" value="1"/>
</dbReference>
<comment type="caution">
    <text evidence="3">The sequence shown here is derived from an EMBL/GenBank/DDBJ whole genome shotgun (WGS) entry which is preliminary data.</text>
</comment>
<organism evidence="3 4">
    <name type="scientific">Asterophora parasitica</name>
    <dbReference type="NCBI Taxonomy" id="117018"/>
    <lineage>
        <taxon>Eukaryota</taxon>
        <taxon>Fungi</taxon>
        <taxon>Dikarya</taxon>
        <taxon>Basidiomycota</taxon>
        <taxon>Agaricomycotina</taxon>
        <taxon>Agaricomycetes</taxon>
        <taxon>Agaricomycetidae</taxon>
        <taxon>Agaricales</taxon>
        <taxon>Tricholomatineae</taxon>
        <taxon>Lyophyllaceae</taxon>
        <taxon>Asterophora</taxon>
    </lineage>
</organism>
<dbReference type="SUPFAM" id="SSF52743">
    <property type="entry name" value="Subtilisin-like"/>
    <property type="match status" value="1"/>
</dbReference>
<sequence>MARSLKLSRQVTATLNSQARVLFDIHIHATSPGARGISLLSSSGDGGVGDGNPDPKTQECFTNDGRNATRFVPIFPAACPYITAVGGTNHVPEAAVAFSGGGFSNYFPRPWYQEAAVGKWIKKFPQDKYKGLFN</sequence>
<evidence type="ECO:0000313" key="4">
    <source>
        <dbReference type="Proteomes" id="UP000775547"/>
    </source>
</evidence>
<dbReference type="GO" id="GO:0004252">
    <property type="term" value="F:serine-type endopeptidase activity"/>
    <property type="evidence" value="ECO:0007669"/>
    <property type="project" value="InterPro"/>
</dbReference>
<dbReference type="Proteomes" id="UP000775547">
    <property type="component" value="Unassembled WGS sequence"/>
</dbReference>
<gene>
    <name evidence="3" type="ORF">DXG03_002726</name>
</gene>
<feature type="non-terminal residue" evidence="3">
    <location>
        <position position="134"/>
    </location>
</feature>
<reference evidence="3" key="1">
    <citation type="submission" date="2020-07" db="EMBL/GenBank/DDBJ databases">
        <authorList>
            <person name="Nieuwenhuis M."/>
            <person name="Van De Peppel L.J.J."/>
        </authorList>
    </citation>
    <scope>NUCLEOTIDE SEQUENCE</scope>
    <source>
        <strain evidence="3">AP01</strain>
        <tissue evidence="3">Mycelium</tissue>
    </source>
</reference>
<dbReference type="InterPro" id="IPR050819">
    <property type="entry name" value="Tripeptidyl-peptidase_I"/>
</dbReference>
<proteinExistence type="predicted"/>
<dbReference type="GO" id="GO:0008240">
    <property type="term" value="F:tripeptidyl-peptidase activity"/>
    <property type="evidence" value="ECO:0007669"/>
    <property type="project" value="TreeGrafter"/>
</dbReference>
<reference evidence="3" key="2">
    <citation type="submission" date="2021-10" db="EMBL/GenBank/DDBJ databases">
        <title>Phylogenomics reveals ancestral predisposition of the termite-cultivated fungus Termitomyces towards a domesticated lifestyle.</title>
        <authorList>
            <person name="Auxier B."/>
            <person name="Grum-Grzhimaylo A."/>
            <person name="Cardenas M.E."/>
            <person name="Lodge J.D."/>
            <person name="Laessoe T."/>
            <person name="Pedersen O."/>
            <person name="Smith M.E."/>
            <person name="Kuyper T.W."/>
            <person name="Franco-Molano E.A."/>
            <person name="Baroni T.J."/>
            <person name="Aanen D.K."/>
        </authorList>
    </citation>
    <scope>NUCLEOTIDE SEQUENCE</scope>
    <source>
        <strain evidence="3">AP01</strain>
        <tissue evidence="3">Mycelium</tissue>
    </source>
</reference>
<evidence type="ECO:0000259" key="2">
    <source>
        <dbReference type="PROSITE" id="PS51695"/>
    </source>
</evidence>
<dbReference type="AlphaFoldDB" id="A0A9P7FWF5"/>
<dbReference type="OrthoDB" id="409122at2759"/>
<comment type="caution">
    <text evidence="1">Lacks conserved residue(s) required for the propagation of feature annotation.</text>
</comment>